<reference evidence="1" key="5">
    <citation type="journal article" date="2001" name="Nature">
        <title>Functional annotation of a full-length mouse cDNA collection.</title>
        <authorList>
            <consortium name="The RIKEN Genome Exploration Research Group Phase II Team and the FANTOM Consortium"/>
        </authorList>
    </citation>
    <scope>NUCLEOTIDE SEQUENCE</scope>
    <source>
        <strain evidence="1">C57BL/6J</strain>
        <tissue evidence="1">Testis</tissue>
    </source>
</reference>
<dbReference type="MGI" id="MGI:1921616">
    <property type="gene designation" value="4932422M17Rik"/>
</dbReference>
<gene>
    <name evidence="2" type="primary">4932422M17Rik</name>
</gene>
<reference evidence="1" key="4">
    <citation type="submission" date="2000-07" db="EMBL/GenBank/DDBJ databases">
        <authorList>
            <person name="Adachi J."/>
            <person name="Aizawa K."/>
            <person name="Akahira S."/>
            <person name="Akimura T."/>
            <person name="Arai A."/>
            <person name="Aono H."/>
            <person name="Arakawa T."/>
            <person name="Bono H."/>
            <person name="Carninci P."/>
            <person name="Fukuda S."/>
            <person name="Fukunishi Y."/>
            <person name="Furuno M."/>
            <person name="Hanagaki T."/>
            <person name="Hara A."/>
            <person name="Hayatsu N."/>
            <person name="Hiramoto K."/>
            <person name="Hiraoka T."/>
            <person name="Hori F."/>
            <person name="Imotani K."/>
            <person name="Ishii Y."/>
            <person name="Itoh M."/>
            <person name="Izawa M."/>
            <person name="Kasukawa T."/>
            <person name="Kato H."/>
            <person name="Kawai J."/>
            <person name="Kojima Y."/>
            <person name="Konno H."/>
            <person name="Kouda M."/>
            <person name="Koya S."/>
            <person name="Kurihara C."/>
            <person name="Matsuyama T."/>
            <person name="Miyazaki A."/>
            <person name="Nishi K."/>
            <person name="Nomura K."/>
            <person name="Numazaki R."/>
            <person name="Ohno M."/>
            <person name="Okazaki Y."/>
            <person name="Okido T."/>
            <person name="Owa C."/>
            <person name="Saito H."/>
            <person name="Saito R."/>
            <person name="Sakai C."/>
            <person name="Sakai K."/>
            <person name="Sano H."/>
            <person name="Sasaki D."/>
            <person name="Shibata K."/>
            <person name="Shibata Y."/>
            <person name="Shinagawa A."/>
            <person name="Shiraki T."/>
            <person name="Sogabe Y."/>
            <person name="Suzuki H."/>
            <person name="Tagami M."/>
            <person name="Tagawa A."/>
            <person name="Takahashi F."/>
            <person name="Tanaka T."/>
            <person name="Tejima Y."/>
            <person name="Toya T."/>
            <person name="Yamamura T."/>
            <person name="Yasunishi A."/>
            <person name="Yoshida K."/>
            <person name="Yoshino M."/>
            <person name="Muramatsu M."/>
            <person name="Hayashizaki Y."/>
        </authorList>
    </citation>
    <scope>NUCLEOTIDE SEQUENCE</scope>
    <source>
        <strain evidence="1">C57BL/6J</strain>
        <tissue evidence="1">Testis</tissue>
    </source>
</reference>
<reference evidence="1" key="6">
    <citation type="journal article" date="2002" name="Nature">
        <title>Analysis of the mouse transcriptome based on functional annotation of 60,770 full-length cDNAs.</title>
        <authorList>
            <consortium name="The FANTOM Consortium and the RIKEN Genome Exploration Research Group Phase I and II Team"/>
        </authorList>
    </citation>
    <scope>NUCLEOTIDE SEQUENCE</scope>
    <source>
        <strain evidence="1">C57BL/6J</strain>
        <tissue evidence="1">Testis</tissue>
    </source>
</reference>
<accession>Q9D4H0</accession>
<protein>
    <submittedName>
        <fullName evidence="1">Uncharacterized protein</fullName>
    </submittedName>
</protein>
<name>Q9D4H0_MOUSE</name>
<reference evidence="1" key="8">
    <citation type="journal article" date="2005" name="Science">
        <title>Antisense Transcription in the Mammalian Transcriptome.</title>
        <authorList>
            <consortium name="RIKEN Genome Exploration Research Group and Genome Science Group (Genome Network Project Core Group) and the FANTOM Consortium"/>
        </authorList>
    </citation>
    <scope>NUCLEOTIDE SEQUENCE</scope>
    <source>
        <strain evidence="1">C57BL/6J</strain>
        <tissue evidence="1">Testis</tissue>
    </source>
</reference>
<sequence length="100" mass="11551">MAVNIFFFPKSSKLKNRSFIEAKTSKSILTDLHQTKTKTYMQMKLPKIQDISGDSNTRTAVQLRTEWIGYLQCKRFLENLTVTTAHSFFVIVAVSLQLYI</sequence>
<dbReference type="AGR" id="MGI:1921616"/>
<organism evidence="1">
    <name type="scientific">Mus musculus</name>
    <name type="common">Mouse</name>
    <dbReference type="NCBI Taxonomy" id="10090"/>
    <lineage>
        <taxon>Eukaryota</taxon>
        <taxon>Metazoa</taxon>
        <taxon>Chordata</taxon>
        <taxon>Craniata</taxon>
        <taxon>Vertebrata</taxon>
        <taxon>Euteleostomi</taxon>
        <taxon>Mammalia</taxon>
        <taxon>Eutheria</taxon>
        <taxon>Euarchontoglires</taxon>
        <taxon>Glires</taxon>
        <taxon>Rodentia</taxon>
        <taxon>Myomorpha</taxon>
        <taxon>Muroidea</taxon>
        <taxon>Muridae</taxon>
        <taxon>Murinae</taxon>
        <taxon>Mus</taxon>
        <taxon>Mus</taxon>
    </lineage>
</organism>
<proteinExistence type="evidence at transcript level"/>
<reference evidence="1" key="7">
    <citation type="journal article" date="2005" name="Science">
        <title>The Transcriptional Landscape of the Mammalian Genome.</title>
        <authorList>
            <consortium name="The FANTOM Consortium"/>
            <consortium name="Riken Genome Exploration Research Group and Genome Science Group (Genome Network Project Core Group)"/>
        </authorList>
    </citation>
    <scope>NUCLEOTIDE SEQUENCE</scope>
    <source>
        <strain evidence="1">C57BL/6J</strain>
        <tissue evidence="1">Testis</tissue>
    </source>
</reference>
<reference evidence="1" key="3">
    <citation type="journal article" date="2000" name="Genome Res.">
        <title>RIKEN integrated sequence analysis (RISA) system--384-format sequencing pipeline with 384 multicapillary sequencer.</title>
        <authorList>
            <person name="Shibata K."/>
            <person name="Itoh M."/>
            <person name="Aizawa K."/>
            <person name="Nagaoka S."/>
            <person name="Sasaki N."/>
            <person name="Carninci P."/>
            <person name="Konno H."/>
            <person name="Akiyama J."/>
            <person name="Nishi K."/>
            <person name="Kitsunai T."/>
            <person name="Tashiro H."/>
            <person name="Itoh M."/>
            <person name="Sumi N."/>
            <person name="Ishii Y."/>
            <person name="Nakamura S."/>
            <person name="Hazama M."/>
            <person name="Nishine T."/>
            <person name="Harada A."/>
            <person name="Yamamoto R."/>
            <person name="Matsumoto H."/>
            <person name="Sakaguchi S."/>
            <person name="Ikegami T."/>
            <person name="Kashiwagi K."/>
            <person name="Fujiwake S."/>
            <person name="Inoue K."/>
            <person name="Togawa Y."/>
            <person name="Izawa M."/>
            <person name="Ohara E."/>
            <person name="Watahiki M."/>
            <person name="Yoneda Y."/>
            <person name="Ishikawa T."/>
            <person name="Ozawa K."/>
            <person name="Tanaka T."/>
            <person name="Matsuura S."/>
            <person name="Kawai J."/>
            <person name="Okazaki Y."/>
            <person name="Muramatsu M."/>
            <person name="Inoue Y."/>
            <person name="Kira A."/>
            <person name="Hayashizaki Y."/>
        </authorList>
    </citation>
    <scope>NUCLEOTIDE SEQUENCE</scope>
    <source>
        <strain evidence="1">C57BL/6J</strain>
        <tissue evidence="1">Testis</tissue>
    </source>
</reference>
<evidence type="ECO:0000313" key="1">
    <source>
        <dbReference type="EMBL" id="BAB30291.1"/>
    </source>
</evidence>
<reference evidence="1" key="1">
    <citation type="journal article" date="1999" name="Methods Enzymol.">
        <title>High-efficiency full-length cDNA cloning.</title>
        <authorList>
            <person name="Carninci P."/>
            <person name="Hayashizaki Y."/>
        </authorList>
    </citation>
    <scope>NUCLEOTIDE SEQUENCE</scope>
    <source>
        <strain evidence="1">C57BL/6J</strain>
        <tissue evidence="1">Testis</tissue>
    </source>
</reference>
<reference evidence="1" key="2">
    <citation type="journal article" date="2000" name="Genome Res.">
        <title>Normalization and subtraction of cap-trapper-selected cDNAs to prepare full-length cDNA libraries for rapid discovery of new genes.</title>
        <authorList>
            <person name="Carninci P."/>
            <person name="Shibata Y."/>
            <person name="Hayatsu N."/>
            <person name="Sugahara Y."/>
            <person name="Shibata K."/>
            <person name="Itoh M."/>
            <person name="Konno H."/>
            <person name="Okazaki Y."/>
            <person name="Muramatsu M."/>
            <person name="Hayashizaki Y."/>
        </authorList>
    </citation>
    <scope>NUCLEOTIDE SEQUENCE</scope>
    <source>
        <strain evidence="1">C57BL/6J</strain>
        <tissue evidence="1">Testis</tissue>
    </source>
</reference>
<dbReference type="AlphaFoldDB" id="Q9D4H0"/>
<evidence type="ECO:0000313" key="2">
    <source>
        <dbReference type="MGI" id="MGI:1921616"/>
    </source>
</evidence>
<dbReference type="EMBL" id="AK016534">
    <property type="protein sequence ID" value="BAB30291.1"/>
    <property type="molecule type" value="mRNA"/>
</dbReference>